<reference evidence="1 2" key="1">
    <citation type="submission" date="2023-05" db="EMBL/GenBank/DDBJ databases">
        <authorList>
            <person name="Zhang X."/>
        </authorList>
    </citation>
    <scope>NUCLEOTIDE SEQUENCE [LARGE SCALE GENOMIC DNA]</scope>
    <source>
        <strain evidence="1 2">DM2B3-1</strain>
    </source>
</reference>
<protein>
    <submittedName>
        <fullName evidence="1">Uncharacterized protein</fullName>
    </submittedName>
</protein>
<comment type="caution">
    <text evidence="1">The sequence shown here is derived from an EMBL/GenBank/DDBJ whole genome shotgun (WGS) entry which is preliminary data.</text>
</comment>
<proteinExistence type="predicted"/>
<organism evidence="1 2">
    <name type="scientific">Xanthocytophaga flava</name>
    <dbReference type="NCBI Taxonomy" id="3048013"/>
    <lineage>
        <taxon>Bacteria</taxon>
        <taxon>Pseudomonadati</taxon>
        <taxon>Bacteroidota</taxon>
        <taxon>Cytophagia</taxon>
        <taxon>Cytophagales</taxon>
        <taxon>Rhodocytophagaceae</taxon>
        <taxon>Xanthocytophaga</taxon>
    </lineage>
</organism>
<gene>
    <name evidence="1" type="ORF">QNI19_37670</name>
</gene>
<evidence type="ECO:0000313" key="1">
    <source>
        <dbReference type="EMBL" id="MDJ1498723.1"/>
    </source>
</evidence>
<evidence type="ECO:0000313" key="2">
    <source>
        <dbReference type="Proteomes" id="UP001228581"/>
    </source>
</evidence>
<keyword evidence="2" id="KW-1185">Reference proteome</keyword>
<accession>A0ABT7CY67</accession>
<dbReference type="EMBL" id="JASJOT010000056">
    <property type="protein sequence ID" value="MDJ1498723.1"/>
    <property type="molecule type" value="Genomic_DNA"/>
</dbReference>
<dbReference type="RefSeq" id="WP_314005418.1">
    <property type="nucleotide sequence ID" value="NZ_JASJOT010000056.1"/>
</dbReference>
<name>A0ABT7CY67_9BACT</name>
<dbReference type="Proteomes" id="UP001228581">
    <property type="component" value="Unassembled WGS sequence"/>
</dbReference>
<sequence>MGHDKGLSSQEKISNAQVLPSAIVENIVLLVPKFVWIPRKDMGQDKWANLRVLYPG</sequence>